<comment type="caution">
    <text evidence="2">The sequence shown here is derived from an EMBL/GenBank/DDBJ whole genome shotgun (WGS) entry which is preliminary data.</text>
</comment>
<feature type="transmembrane region" description="Helical" evidence="1">
    <location>
        <begin position="38"/>
        <end position="56"/>
    </location>
</feature>
<dbReference type="Proteomes" id="UP000198431">
    <property type="component" value="Unassembled WGS sequence"/>
</dbReference>
<feature type="transmembrane region" description="Helical" evidence="1">
    <location>
        <begin position="129"/>
        <end position="149"/>
    </location>
</feature>
<reference evidence="2 3" key="1">
    <citation type="submission" date="2016-11" db="EMBL/GenBank/DDBJ databases">
        <title>Whole genomes of Flavobacteriaceae.</title>
        <authorList>
            <person name="Stine C."/>
            <person name="Li C."/>
            <person name="Tadesse D."/>
        </authorList>
    </citation>
    <scope>NUCLEOTIDE SEQUENCE [LARGE SCALE GENOMIC DNA]</scope>
    <source>
        <strain evidence="2 3">ATCC 19366</strain>
    </source>
</reference>
<dbReference type="GO" id="GO:0016020">
    <property type="term" value="C:membrane"/>
    <property type="evidence" value="ECO:0007669"/>
    <property type="project" value="InterPro"/>
</dbReference>
<feature type="transmembrane region" description="Helical" evidence="1">
    <location>
        <begin position="12"/>
        <end position="32"/>
    </location>
</feature>
<feature type="transmembrane region" description="Helical" evidence="1">
    <location>
        <begin position="155"/>
        <end position="175"/>
    </location>
</feature>
<name>A0AB36P4D8_9FLAO</name>
<keyword evidence="1" id="KW-1133">Transmembrane helix</keyword>
<accession>A0AB36P4D8</accession>
<evidence type="ECO:0000256" key="1">
    <source>
        <dbReference type="SAM" id="Phobius"/>
    </source>
</evidence>
<sequence>MKIIEMKKVPLLLILIRLLLGFIMILIASTNFVHVRMILVSLMIFGLLTDVFDGIIARRVGVSSEKLRRMDSQVDLIFWICVGWCTWLLNPEIIIEHKYAIISIFVMEGLTYVFSILKFRKETCTHAILSKLWGVTLLLAFVSMIGFGYAGIPFFLAVFFGIVGHIDVYLIIYFLPKWTHDVPSSYHAYLIREGKSIKRHKLFNG</sequence>
<proteinExistence type="predicted"/>
<protein>
    <submittedName>
        <fullName evidence="2">CDP-alcohol phosphatidyltransferase</fullName>
    </submittedName>
</protein>
<feature type="transmembrane region" description="Helical" evidence="1">
    <location>
        <begin position="76"/>
        <end position="93"/>
    </location>
</feature>
<dbReference type="InterPro" id="IPR043130">
    <property type="entry name" value="CDP-OH_PTrfase_TM_dom"/>
</dbReference>
<keyword evidence="1" id="KW-0812">Transmembrane</keyword>
<dbReference type="Pfam" id="PF01066">
    <property type="entry name" value="CDP-OH_P_transf"/>
    <property type="match status" value="1"/>
</dbReference>
<dbReference type="AlphaFoldDB" id="A0AB36P4D8"/>
<dbReference type="InterPro" id="IPR000462">
    <property type="entry name" value="CDP-OH_P_trans"/>
</dbReference>
<keyword evidence="1" id="KW-0472">Membrane</keyword>
<feature type="transmembrane region" description="Helical" evidence="1">
    <location>
        <begin position="99"/>
        <end position="117"/>
    </location>
</feature>
<evidence type="ECO:0000313" key="3">
    <source>
        <dbReference type="Proteomes" id="UP000198431"/>
    </source>
</evidence>
<dbReference type="GO" id="GO:0008654">
    <property type="term" value="P:phospholipid biosynthetic process"/>
    <property type="evidence" value="ECO:0007669"/>
    <property type="project" value="InterPro"/>
</dbReference>
<dbReference type="EMBL" id="MUHB01000007">
    <property type="protein sequence ID" value="OXB06296.1"/>
    <property type="molecule type" value="Genomic_DNA"/>
</dbReference>
<evidence type="ECO:0000313" key="2">
    <source>
        <dbReference type="EMBL" id="OXB06296.1"/>
    </source>
</evidence>
<dbReference type="GO" id="GO:0016780">
    <property type="term" value="F:phosphotransferase activity, for other substituted phosphate groups"/>
    <property type="evidence" value="ECO:0007669"/>
    <property type="project" value="InterPro"/>
</dbReference>
<gene>
    <name evidence="2" type="ORF">B0A72_07385</name>
</gene>
<dbReference type="Gene3D" id="1.20.120.1760">
    <property type="match status" value="1"/>
</dbReference>
<organism evidence="2 3">
    <name type="scientific">Flavobacterium pectinovorum</name>
    <dbReference type="NCBI Taxonomy" id="29533"/>
    <lineage>
        <taxon>Bacteria</taxon>
        <taxon>Pseudomonadati</taxon>
        <taxon>Bacteroidota</taxon>
        <taxon>Flavobacteriia</taxon>
        <taxon>Flavobacteriales</taxon>
        <taxon>Flavobacteriaceae</taxon>
        <taxon>Flavobacterium</taxon>
    </lineage>
</organism>